<gene>
    <name evidence="9" type="ordered locus">Sulac_3053</name>
</gene>
<feature type="transmembrane region" description="Helical" evidence="8">
    <location>
        <begin position="220"/>
        <end position="246"/>
    </location>
</feature>
<reference evidence="9 10" key="2">
    <citation type="journal article" date="2012" name="Stand. Genomic Sci.">
        <title>Complete genome sequence of the moderately thermophilic mineral-sulfide-oxidizing firmicute Sulfobacillus acidophilus type strain (NAL(T)).</title>
        <authorList>
            <person name="Anderson I."/>
            <person name="Chertkov O."/>
            <person name="Chen A."/>
            <person name="Saunders E."/>
            <person name="Lapidus A."/>
            <person name="Nolan M."/>
            <person name="Lucas S."/>
            <person name="Hammon N."/>
            <person name="Deshpande S."/>
            <person name="Cheng J.F."/>
            <person name="Han C."/>
            <person name="Tapia R."/>
            <person name="Goodwin L.A."/>
            <person name="Pitluck S."/>
            <person name="Liolios K."/>
            <person name="Pagani I."/>
            <person name="Ivanova N."/>
            <person name="Mikhailova N."/>
            <person name="Pati A."/>
            <person name="Palaniappan K."/>
            <person name="Land M."/>
            <person name="Pan C."/>
            <person name="Rohde M."/>
            <person name="Pukall R."/>
            <person name="Goker M."/>
            <person name="Detter J.C."/>
            <person name="Woyke T."/>
            <person name="Bristow J."/>
            <person name="Eisen J.A."/>
            <person name="Markowitz V."/>
            <person name="Hugenholtz P."/>
            <person name="Kyrpides N.C."/>
            <person name="Klenk H.P."/>
            <person name="Mavromatis K."/>
        </authorList>
    </citation>
    <scope>NUCLEOTIDE SEQUENCE [LARGE SCALE GENOMIC DNA]</scope>
    <source>
        <strain evidence="10">ATCC 700253 / DSM 10332 / NAL</strain>
    </source>
</reference>
<feature type="transmembrane region" description="Helical" evidence="8">
    <location>
        <begin position="187"/>
        <end position="208"/>
    </location>
</feature>
<evidence type="ECO:0000256" key="5">
    <source>
        <dbReference type="ARBA" id="ARBA00022692"/>
    </source>
</evidence>
<dbReference type="Proteomes" id="UP000005439">
    <property type="component" value="Chromosome"/>
</dbReference>
<dbReference type="Pfam" id="PF03845">
    <property type="entry name" value="Spore_permease"/>
    <property type="match status" value="1"/>
</dbReference>
<keyword evidence="10" id="KW-1185">Reference proteome</keyword>
<keyword evidence="7 8" id="KW-0472">Membrane</keyword>
<comment type="similarity">
    <text evidence="2">Belongs to the amino acid-polyamine-organocation (APC) superfamily. Spore germination protein (SGP) (TC 2.A.3.9) family.</text>
</comment>
<evidence type="ECO:0000313" key="9">
    <source>
        <dbReference type="EMBL" id="AEW06510.1"/>
    </source>
</evidence>
<feature type="transmembrane region" description="Helical" evidence="8">
    <location>
        <begin position="117"/>
        <end position="135"/>
    </location>
</feature>
<dbReference type="GO" id="GO:0009847">
    <property type="term" value="P:spore germination"/>
    <property type="evidence" value="ECO:0007669"/>
    <property type="project" value="InterPro"/>
</dbReference>
<dbReference type="GO" id="GO:0016020">
    <property type="term" value="C:membrane"/>
    <property type="evidence" value="ECO:0007669"/>
    <property type="project" value="UniProtKB-SubCell"/>
</dbReference>
<dbReference type="PATRIC" id="fig|679936.5.peg.3151"/>
<feature type="transmembrane region" description="Helical" evidence="8">
    <location>
        <begin position="306"/>
        <end position="324"/>
    </location>
</feature>
<dbReference type="KEGG" id="sap:Sulac_3053"/>
<evidence type="ECO:0000256" key="2">
    <source>
        <dbReference type="ARBA" id="ARBA00007998"/>
    </source>
</evidence>
<comment type="subcellular location">
    <subcellularLocation>
        <location evidence="1">Membrane</location>
        <topology evidence="1">Multi-pass membrane protein</topology>
    </subcellularLocation>
</comment>
<feature type="transmembrane region" description="Helical" evidence="8">
    <location>
        <begin position="81"/>
        <end position="105"/>
    </location>
</feature>
<sequence>MTGPVEPISKGQFFMMVAVSVVAGGVYLWPQYLVASAGSNGLYALPVTTGIALLLTWLEVRWAETTHASPFLLTVRRTWGWFSWPVFLGTAVFCVAIDVIILALFGKMLQTFYYPNTPSWAILAVIGVTVAWVGARPLATVARQVQFWFPLILITLLLVLALSISHWRFYQVLLPSPNWNIPDWFRAVVGTWFLYVNGGVVVSLTPRVRVKHARERMQMALWGIGFQGFILLVLYVVVMTTLGPYGTAKLRWPIIYVFSLISVRSFFIKGIGLLVTVIWTSALILYLAVHLFCLGWNVDTLFRQKNYRWMIVTATAVIAGLAAFIPSDLVARALLFNWVNPADFYWTLTVIPVSVAVAWFRQRHRGQSTAGEGGNT</sequence>
<keyword evidence="6 8" id="KW-1133">Transmembrane helix</keyword>
<evidence type="ECO:0000256" key="3">
    <source>
        <dbReference type="ARBA" id="ARBA00022448"/>
    </source>
</evidence>
<feature type="transmembrane region" description="Helical" evidence="8">
    <location>
        <begin position="41"/>
        <end position="60"/>
    </location>
</feature>
<evidence type="ECO:0000256" key="1">
    <source>
        <dbReference type="ARBA" id="ARBA00004141"/>
    </source>
</evidence>
<keyword evidence="5 8" id="KW-0812">Transmembrane</keyword>
<evidence type="ECO:0000313" key="10">
    <source>
        <dbReference type="Proteomes" id="UP000005439"/>
    </source>
</evidence>
<reference evidence="10" key="1">
    <citation type="submission" date="2011-12" db="EMBL/GenBank/DDBJ databases">
        <title>The complete genome of chromosome of Sulfobacillus acidophilus DSM 10332.</title>
        <authorList>
            <person name="Lucas S."/>
            <person name="Han J."/>
            <person name="Lapidus A."/>
            <person name="Bruce D."/>
            <person name="Goodwin L."/>
            <person name="Pitluck S."/>
            <person name="Peters L."/>
            <person name="Kyrpides N."/>
            <person name="Mavromatis K."/>
            <person name="Ivanova N."/>
            <person name="Mikhailova N."/>
            <person name="Chertkov O."/>
            <person name="Saunders E."/>
            <person name="Detter J.C."/>
            <person name="Tapia R."/>
            <person name="Han C."/>
            <person name="Land M."/>
            <person name="Hauser L."/>
            <person name="Markowitz V."/>
            <person name="Cheng J.-F."/>
            <person name="Hugenholtz P."/>
            <person name="Woyke T."/>
            <person name="Wu D."/>
            <person name="Pukall R."/>
            <person name="Gehrich-Schroeter G."/>
            <person name="Schneider S."/>
            <person name="Klenk H.-P."/>
            <person name="Eisen J.A."/>
        </authorList>
    </citation>
    <scope>NUCLEOTIDE SEQUENCE [LARGE SCALE GENOMIC DNA]</scope>
    <source>
        <strain evidence="10">ATCC 700253 / DSM 10332 / NAL</strain>
    </source>
</reference>
<dbReference type="PANTHER" id="PTHR34975:SF2">
    <property type="entry name" value="SPORE GERMINATION PROTEIN A2"/>
    <property type="match status" value="1"/>
</dbReference>
<accession>G8U0W5</accession>
<dbReference type="InterPro" id="IPR004761">
    <property type="entry name" value="Spore_GerAB"/>
</dbReference>
<proteinExistence type="inferred from homology"/>
<evidence type="ECO:0000256" key="4">
    <source>
        <dbReference type="ARBA" id="ARBA00022544"/>
    </source>
</evidence>
<protein>
    <submittedName>
        <fullName evidence="9">Spore germination protein</fullName>
    </submittedName>
</protein>
<evidence type="ECO:0000256" key="8">
    <source>
        <dbReference type="SAM" id="Phobius"/>
    </source>
</evidence>
<dbReference type="HOGENOM" id="CLU_741709_0_0_9"/>
<evidence type="ECO:0000256" key="7">
    <source>
        <dbReference type="ARBA" id="ARBA00023136"/>
    </source>
</evidence>
<feature type="transmembrane region" description="Helical" evidence="8">
    <location>
        <begin position="12"/>
        <end position="29"/>
    </location>
</feature>
<dbReference type="STRING" id="679936.Sulac_3053"/>
<dbReference type="EMBL" id="CP003179">
    <property type="protein sequence ID" value="AEW06510.1"/>
    <property type="molecule type" value="Genomic_DNA"/>
</dbReference>
<evidence type="ECO:0000256" key="6">
    <source>
        <dbReference type="ARBA" id="ARBA00022989"/>
    </source>
</evidence>
<dbReference type="PANTHER" id="PTHR34975">
    <property type="entry name" value="SPORE GERMINATION PROTEIN A2"/>
    <property type="match status" value="1"/>
</dbReference>
<dbReference type="AlphaFoldDB" id="G8U0W5"/>
<keyword evidence="4" id="KW-0309">Germination</keyword>
<feature type="transmembrane region" description="Helical" evidence="8">
    <location>
        <begin position="266"/>
        <end position="294"/>
    </location>
</feature>
<feature type="transmembrane region" description="Helical" evidence="8">
    <location>
        <begin position="344"/>
        <end position="360"/>
    </location>
</feature>
<keyword evidence="3" id="KW-0813">Transport</keyword>
<organism evidence="9 10">
    <name type="scientific">Sulfobacillus acidophilus (strain ATCC 700253 / DSM 10332 / NAL)</name>
    <dbReference type="NCBI Taxonomy" id="679936"/>
    <lineage>
        <taxon>Bacteria</taxon>
        <taxon>Bacillati</taxon>
        <taxon>Bacillota</taxon>
        <taxon>Clostridia</taxon>
        <taxon>Eubacteriales</taxon>
        <taxon>Clostridiales Family XVII. Incertae Sedis</taxon>
        <taxon>Sulfobacillus</taxon>
    </lineage>
</organism>
<name>G8U0W5_SULAD</name>
<feature type="transmembrane region" description="Helical" evidence="8">
    <location>
        <begin position="147"/>
        <end position="167"/>
    </location>
</feature>